<dbReference type="Proteomes" id="UP001316384">
    <property type="component" value="Chromosome"/>
</dbReference>
<name>A0ABY5KMY3_9CELL</name>
<evidence type="ECO:0000259" key="3">
    <source>
        <dbReference type="Pfam" id="PF13250"/>
    </source>
</evidence>
<feature type="coiled-coil region" evidence="1">
    <location>
        <begin position="71"/>
        <end position="120"/>
    </location>
</feature>
<reference evidence="4 5" key="1">
    <citation type="submission" date="2022-07" db="EMBL/GenBank/DDBJ databases">
        <title>Novel species in genus cellulomonas.</title>
        <authorList>
            <person name="Ye L."/>
        </authorList>
    </citation>
    <scope>NUCLEOTIDE SEQUENCE [LARGE SCALE GENOMIC DNA]</scope>
    <source>
        <strain evidence="5">zg-B89</strain>
    </source>
</reference>
<protein>
    <submittedName>
        <fullName evidence="4">DUF4041 domain-containing protein</fullName>
    </submittedName>
</protein>
<dbReference type="RefSeq" id="WP_227576871.1">
    <property type="nucleotide sequence ID" value="NZ_CP101987.1"/>
</dbReference>
<dbReference type="InterPro" id="IPR025280">
    <property type="entry name" value="SNIPE"/>
</dbReference>
<dbReference type="Pfam" id="PF10708">
    <property type="entry name" value="DUF2510"/>
    <property type="match status" value="1"/>
</dbReference>
<evidence type="ECO:0000313" key="4">
    <source>
        <dbReference type="EMBL" id="UUI71836.1"/>
    </source>
</evidence>
<dbReference type="Pfam" id="PF13250">
    <property type="entry name" value="SNIPE"/>
    <property type="match status" value="1"/>
</dbReference>
<keyword evidence="1" id="KW-0175">Coiled coil</keyword>
<organism evidence="4 5">
    <name type="scientific">Cellulomonas xiejunii</name>
    <dbReference type="NCBI Taxonomy" id="2968083"/>
    <lineage>
        <taxon>Bacteria</taxon>
        <taxon>Bacillati</taxon>
        <taxon>Actinomycetota</taxon>
        <taxon>Actinomycetes</taxon>
        <taxon>Micrococcales</taxon>
        <taxon>Cellulomonadaceae</taxon>
        <taxon>Cellulomonas</taxon>
    </lineage>
</organism>
<evidence type="ECO:0000259" key="2">
    <source>
        <dbReference type="Pfam" id="PF10708"/>
    </source>
</evidence>
<dbReference type="InterPro" id="IPR018929">
    <property type="entry name" value="DUF2510"/>
</dbReference>
<feature type="domain" description="SNIPE associated" evidence="3">
    <location>
        <begin position="164"/>
        <end position="250"/>
    </location>
</feature>
<evidence type="ECO:0000256" key="1">
    <source>
        <dbReference type="SAM" id="Coils"/>
    </source>
</evidence>
<evidence type="ECO:0000313" key="5">
    <source>
        <dbReference type="Proteomes" id="UP001316384"/>
    </source>
</evidence>
<proteinExistence type="predicted"/>
<gene>
    <name evidence="4" type="ORF">NP048_18950</name>
</gene>
<accession>A0ABY5KMY3</accession>
<feature type="domain" description="DUF2510" evidence="2">
    <location>
        <begin position="8"/>
        <end position="38"/>
    </location>
</feature>
<keyword evidence="5" id="KW-1185">Reference proteome</keyword>
<dbReference type="EMBL" id="CP101987">
    <property type="protein sequence ID" value="UUI71836.1"/>
    <property type="molecule type" value="Genomic_DNA"/>
</dbReference>
<sequence>MTTPPANWYPDPHVPGQVRYWDGAHWTEHVAQAQPPAAVYPQANEPQPPAPQQTQSAGGRKIGLFNARGAAKDLAAENAQLRATLEAAGALALAEIQQQTAAAQAQLTSLGEQINQTQQQHAAQVAAARAEFGALQQQALDVRHAINLQEFGLYDFEHPAEASATLSAELARVRAQIKATVSDKRAVTATSNFTFDGSAAKGRKFVESMSRTMLSAYNAEAENAIKAVRAGGLTTAQQRLTRVVERVASNG</sequence>